<keyword evidence="3" id="KW-0808">Transferase</keyword>
<keyword evidence="4" id="KW-1185">Reference proteome</keyword>
<dbReference type="InterPro" id="IPR028098">
    <property type="entry name" value="Glyco_trans_4-like_N"/>
</dbReference>
<dbReference type="RefSeq" id="WP_301589310.1">
    <property type="nucleotide sequence ID" value="NZ_JAPFQI010000003.1"/>
</dbReference>
<comment type="caution">
    <text evidence="3">The sequence shown here is derived from an EMBL/GenBank/DDBJ whole genome shotgun (WGS) entry which is preliminary data.</text>
</comment>
<dbReference type="EMBL" id="JAPFQI010000003">
    <property type="protein sequence ID" value="MCW8085418.1"/>
    <property type="molecule type" value="Genomic_DNA"/>
</dbReference>
<dbReference type="InterPro" id="IPR029044">
    <property type="entry name" value="Nucleotide-diphossugar_trans"/>
</dbReference>
<protein>
    <submittedName>
        <fullName evidence="3">Glycosyltransferase</fullName>
        <ecNumber evidence="3">2.4.-.-</ecNumber>
    </submittedName>
</protein>
<name>A0ABT3NU58_9PROT</name>
<dbReference type="InterPro" id="IPR001173">
    <property type="entry name" value="Glyco_trans_2-like"/>
</dbReference>
<dbReference type="PANTHER" id="PTHR43685">
    <property type="entry name" value="GLYCOSYLTRANSFERASE"/>
    <property type="match status" value="1"/>
</dbReference>
<dbReference type="Gene3D" id="3.40.50.2000">
    <property type="entry name" value="Glycogen Phosphorylase B"/>
    <property type="match status" value="2"/>
</dbReference>
<reference evidence="3 4" key="1">
    <citation type="submission" date="2022-10" db="EMBL/GenBank/DDBJ databases">
        <title>Roseococcus glaciei nov., sp. nov., isolated from glacier.</title>
        <authorList>
            <person name="Liu Q."/>
            <person name="Xin Y.-H."/>
        </authorList>
    </citation>
    <scope>NUCLEOTIDE SEQUENCE [LARGE SCALE GENOMIC DNA]</scope>
    <source>
        <strain evidence="3 4">MDT2-1-1</strain>
    </source>
</reference>
<dbReference type="Pfam" id="PF00535">
    <property type="entry name" value="Glycos_transf_2"/>
    <property type="match status" value="1"/>
</dbReference>
<dbReference type="CDD" id="cd03801">
    <property type="entry name" value="GT4_PimA-like"/>
    <property type="match status" value="1"/>
</dbReference>
<dbReference type="EC" id="2.4.-.-" evidence="3"/>
<dbReference type="SUPFAM" id="SSF53448">
    <property type="entry name" value="Nucleotide-diphospho-sugar transferases"/>
    <property type="match status" value="1"/>
</dbReference>
<dbReference type="Pfam" id="PF13692">
    <property type="entry name" value="Glyco_trans_1_4"/>
    <property type="match status" value="1"/>
</dbReference>
<dbReference type="CDD" id="cd00761">
    <property type="entry name" value="Glyco_tranf_GTA_type"/>
    <property type="match status" value="1"/>
</dbReference>
<dbReference type="GO" id="GO:0016757">
    <property type="term" value="F:glycosyltransferase activity"/>
    <property type="evidence" value="ECO:0007669"/>
    <property type="project" value="UniProtKB-KW"/>
</dbReference>
<evidence type="ECO:0000313" key="4">
    <source>
        <dbReference type="Proteomes" id="UP001526430"/>
    </source>
</evidence>
<dbReference type="Pfam" id="PF13439">
    <property type="entry name" value="Glyco_transf_4"/>
    <property type="match status" value="1"/>
</dbReference>
<accession>A0ABT3NU58</accession>
<gene>
    <name evidence="3" type="ORF">OF850_07255</name>
</gene>
<keyword evidence="3" id="KW-0328">Glycosyltransferase</keyword>
<dbReference type="Gene3D" id="3.90.550.10">
    <property type="entry name" value="Spore Coat Polysaccharide Biosynthesis Protein SpsA, Chain A"/>
    <property type="match status" value="1"/>
</dbReference>
<dbReference type="InterPro" id="IPR050834">
    <property type="entry name" value="Glycosyltransf_2"/>
</dbReference>
<evidence type="ECO:0000259" key="1">
    <source>
        <dbReference type="Pfam" id="PF00535"/>
    </source>
</evidence>
<evidence type="ECO:0000313" key="3">
    <source>
        <dbReference type="EMBL" id="MCW8085418.1"/>
    </source>
</evidence>
<sequence length="755" mass="81684">MKICLLTHDLAGPIRNGGIGTAFTALAEELAEAGHEVTILYPSGFTETQPLSAWMEDYAARGIRLESLHHEGDEARQSLAAAHWLMARDFDVVHYHEWRGIGFFAAAARRAGLGLRRTALVCQLHSPTAWHRRNSHDFAATPEAAATSFMERRSAELADLVFSPSRYLVDWVAKEGWRLPARTRVHPNLLPAHFAAGRPEPRAVREPVFFGRLEERKGLDLFCAAITRLVREGQAPERVAFLGKIGEAGGEDALSFIARAARSWPFPWEVRNELDVAGARAFLAEPGRIAVIASVTENSPYTVLECLAAGTPFLGPEVGGIPELVLEEDRPLALYRRDEEGLAARLAAVLEGGTAAVRPAVSFAETREAWRAMQHEAAALAPLPDPPADAPLVSVVLCTYNRPVLLAEALTSLEAQTWPNLEVVVVDDCSPDPAARRFLGAIEPRLAARGWRLVRHEANRYLGAARNTGVAHATGRYVLFMDDDNIAYPWMVERYVRAAQASGAGILSCQIHVFSGEGRGPAHHPAEPNDWIPLGGPAELGFLQNCFGDAGFLVRRDLFDALGGFTTERAAFEDWEFLLRAALHGEEILCLPEALYHYRAAAGGMLRGMTRHQAWRSHARIARAWRGAELPALREALSVAMEIMVAPRYPAPPGDLVTANGAAPFAALARRLAAEGHPAAAPLMEQACRLAPGDVALRLERLALPGAGEAGVMALAGLVTPGDRPRAAPALAALREAGKDEAAALLESYLQAAVA</sequence>
<dbReference type="PANTHER" id="PTHR43685:SF2">
    <property type="entry name" value="GLYCOSYLTRANSFERASE 2-LIKE DOMAIN-CONTAINING PROTEIN"/>
    <property type="match status" value="1"/>
</dbReference>
<feature type="domain" description="Glycosyltransferase 2-like" evidence="1">
    <location>
        <begin position="394"/>
        <end position="560"/>
    </location>
</feature>
<dbReference type="Proteomes" id="UP001526430">
    <property type="component" value="Unassembled WGS sequence"/>
</dbReference>
<feature type="domain" description="Glycosyltransferase subfamily 4-like N-terminal" evidence="2">
    <location>
        <begin position="17"/>
        <end position="188"/>
    </location>
</feature>
<proteinExistence type="predicted"/>
<organism evidence="3 4">
    <name type="scientific">Sabulicella glaciei</name>
    <dbReference type="NCBI Taxonomy" id="2984948"/>
    <lineage>
        <taxon>Bacteria</taxon>
        <taxon>Pseudomonadati</taxon>
        <taxon>Pseudomonadota</taxon>
        <taxon>Alphaproteobacteria</taxon>
        <taxon>Acetobacterales</taxon>
        <taxon>Acetobacteraceae</taxon>
        <taxon>Sabulicella</taxon>
    </lineage>
</organism>
<evidence type="ECO:0000259" key="2">
    <source>
        <dbReference type="Pfam" id="PF13439"/>
    </source>
</evidence>
<dbReference type="SUPFAM" id="SSF53756">
    <property type="entry name" value="UDP-Glycosyltransferase/glycogen phosphorylase"/>
    <property type="match status" value="1"/>
</dbReference>